<evidence type="ECO:0000313" key="11">
    <source>
        <dbReference type="Proteomes" id="UP000228934"/>
    </source>
</evidence>
<keyword evidence="11" id="KW-1185">Reference proteome</keyword>
<name>A0A2G9RYF6_AQUCT</name>
<dbReference type="EMBL" id="KV929144">
    <property type="protein sequence ID" value="PIO32929.1"/>
    <property type="molecule type" value="Genomic_DNA"/>
</dbReference>
<evidence type="ECO:0000256" key="1">
    <source>
        <dbReference type="ARBA" id="ARBA00004323"/>
    </source>
</evidence>
<dbReference type="GO" id="GO:0001733">
    <property type="term" value="F:galactosylceramide sulfotransferase activity"/>
    <property type="evidence" value="ECO:0007669"/>
    <property type="project" value="InterPro"/>
</dbReference>
<organism evidence="10 11">
    <name type="scientific">Aquarana catesbeiana</name>
    <name type="common">American bullfrog</name>
    <name type="synonym">Rana catesbeiana</name>
    <dbReference type="NCBI Taxonomy" id="8400"/>
    <lineage>
        <taxon>Eukaryota</taxon>
        <taxon>Metazoa</taxon>
        <taxon>Chordata</taxon>
        <taxon>Craniata</taxon>
        <taxon>Vertebrata</taxon>
        <taxon>Euteleostomi</taxon>
        <taxon>Amphibia</taxon>
        <taxon>Batrachia</taxon>
        <taxon>Anura</taxon>
        <taxon>Neobatrachia</taxon>
        <taxon>Ranoidea</taxon>
        <taxon>Ranidae</taxon>
        <taxon>Aquarana</taxon>
    </lineage>
</organism>
<dbReference type="GO" id="GO:0000139">
    <property type="term" value="C:Golgi membrane"/>
    <property type="evidence" value="ECO:0007669"/>
    <property type="project" value="UniProtKB-SubCell"/>
</dbReference>
<dbReference type="Proteomes" id="UP000228934">
    <property type="component" value="Unassembled WGS sequence"/>
</dbReference>
<dbReference type="InterPro" id="IPR009729">
    <property type="entry name" value="Gal-3-0_sulfotransfrase"/>
</dbReference>
<evidence type="ECO:0000256" key="3">
    <source>
        <dbReference type="ARBA" id="ARBA00022679"/>
    </source>
</evidence>
<evidence type="ECO:0008006" key="12">
    <source>
        <dbReference type="Google" id="ProtNLM"/>
    </source>
</evidence>
<evidence type="ECO:0000256" key="9">
    <source>
        <dbReference type="ARBA" id="ARBA00023180"/>
    </source>
</evidence>
<evidence type="ECO:0000313" key="10">
    <source>
        <dbReference type="EMBL" id="PIO32929.1"/>
    </source>
</evidence>
<dbReference type="Gene3D" id="3.40.50.300">
    <property type="entry name" value="P-loop containing nucleotide triphosphate hydrolases"/>
    <property type="match status" value="1"/>
</dbReference>
<evidence type="ECO:0000256" key="5">
    <source>
        <dbReference type="ARBA" id="ARBA00022968"/>
    </source>
</evidence>
<evidence type="ECO:0000256" key="6">
    <source>
        <dbReference type="ARBA" id="ARBA00022989"/>
    </source>
</evidence>
<dbReference type="Pfam" id="PF06990">
    <property type="entry name" value="Gal-3-0_sulfotr"/>
    <property type="match status" value="1"/>
</dbReference>
<evidence type="ECO:0000256" key="4">
    <source>
        <dbReference type="ARBA" id="ARBA00022692"/>
    </source>
</evidence>
<comment type="similarity">
    <text evidence="2">Belongs to the galactose-3-O-sulfotransferase family.</text>
</comment>
<protein>
    <recommendedName>
        <fullName evidence="12">Galactose-3-O-sulfotransferase 2</fullName>
    </recommendedName>
</protein>
<keyword evidence="8" id="KW-0472">Membrane</keyword>
<keyword evidence="4" id="KW-0812">Transmembrane</keyword>
<dbReference type="OrthoDB" id="514299at2759"/>
<keyword evidence="3" id="KW-0808">Transferase</keyword>
<sequence length="308" mass="36132">MDPDVGPSICFLPIGPGKDYLCDLYLQVEKVMPKNTFYFTILRNPVSVMESSYTYYNSIDSFINTKSLENFIMNPYKYYNKTSKNNSYAKNVMTFDLGFDNNGPESPKYFQLVQKSVEIMFNLVLITEYFDESLVLLKDGLCWTYDDVLSFPLNSRSNATRKVLPVKIQERIKIWNQLDWQLYAYFNNTFWKKVDEFGRERMQQEVKELRRRRALQMEICLQGQVDPKHITDDSLKPFQAGLARILGYNLKQGLAESERSLCKRLITPELQYSNLLLNKTKQKTSKAKMVRKIFKSKINRFGHKAIPL</sequence>
<dbReference type="PANTHER" id="PTHR14647:SF62">
    <property type="entry name" value="GALACTOSE-3-O-SULFOTRANSFERASE 2"/>
    <property type="match status" value="1"/>
</dbReference>
<keyword evidence="5" id="KW-0735">Signal-anchor</keyword>
<dbReference type="InterPro" id="IPR027417">
    <property type="entry name" value="P-loop_NTPase"/>
</dbReference>
<evidence type="ECO:0000256" key="8">
    <source>
        <dbReference type="ARBA" id="ARBA00023136"/>
    </source>
</evidence>
<evidence type="ECO:0000256" key="7">
    <source>
        <dbReference type="ARBA" id="ARBA00023034"/>
    </source>
</evidence>
<comment type="subcellular location">
    <subcellularLocation>
        <location evidence="1">Golgi apparatus membrane</location>
        <topology evidence="1">Single-pass type II membrane protein</topology>
    </subcellularLocation>
</comment>
<dbReference type="AlphaFoldDB" id="A0A2G9RYF6"/>
<keyword evidence="6" id="KW-1133">Transmembrane helix</keyword>
<keyword evidence="9" id="KW-0325">Glycoprotein</keyword>
<gene>
    <name evidence="10" type="ORF">AB205_0007450</name>
</gene>
<dbReference type="GO" id="GO:0009247">
    <property type="term" value="P:glycolipid biosynthetic process"/>
    <property type="evidence" value="ECO:0007669"/>
    <property type="project" value="InterPro"/>
</dbReference>
<proteinExistence type="inferred from homology"/>
<reference evidence="11" key="1">
    <citation type="journal article" date="2017" name="Nat. Commun.">
        <title>The North American bullfrog draft genome provides insight into hormonal regulation of long noncoding RNA.</title>
        <authorList>
            <person name="Hammond S.A."/>
            <person name="Warren R.L."/>
            <person name="Vandervalk B.P."/>
            <person name="Kucuk E."/>
            <person name="Khan H."/>
            <person name="Gibb E.A."/>
            <person name="Pandoh P."/>
            <person name="Kirk H."/>
            <person name="Zhao Y."/>
            <person name="Jones M."/>
            <person name="Mungall A.J."/>
            <person name="Coope R."/>
            <person name="Pleasance S."/>
            <person name="Moore R.A."/>
            <person name="Holt R.A."/>
            <person name="Round J.M."/>
            <person name="Ohora S."/>
            <person name="Walle B.V."/>
            <person name="Veldhoen N."/>
            <person name="Helbing C.C."/>
            <person name="Birol I."/>
        </authorList>
    </citation>
    <scope>NUCLEOTIDE SEQUENCE [LARGE SCALE GENOMIC DNA]</scope>
</reference>
<keyword evidence="7" id="KW-0333">Golgi apparatus</keyword>
<accession>A0A2G9RYF6</accession>
<evidence type="ECO:0000256" key="2">
    <source>
        <dbReference type="ARBA" id="ARBA00008124"/>
    </source>
</evidence>
<dbReference type="PANTHER" id="PTHR14647">
    <property type="entry name" value="GALACTOSE-3-O-SULFOTRANSFERASE"/>
    <property type="match status" value="1"/>
</dbReference>